<proteinExistence type="predicted"/>
<organism evidence="2 3">
    <name type="scientific">Cohnella endophytica</name>
    <dbReference type="NCBI Taxonomy" id="2419778"/>
    <lineage>
        <taxon>Bacteria</taxon>
        <taxon>Bacillati</taxon>
        <taxon>Bacillota</taxon>
        <taxon>Bacilli</taxon>
        <taxon>Bacillales</taxon>
        <taxon>Paenibacillaceae</taxon>
        <taxon>Cohnella</taxon>
    </lineage>
</organism>
<evidence type="ECO:0000313" key="3">
    <source>
        <dbReference type="Proteomes" id="UP000282076"/>
    </source>
</evidence>
<dbReference type="AlphaFoldDB" id="A0A494Y5Q4"/>
<dbReference type="InterPro" id="IPR011256">
    <property type="entry name" value="Reg_factor_effector_dom_sf"/>
</dbReference>
<dbReference type="Proteomes" id="UP000282076">
    <property type="component" value="Unassembled WGS sequence"/>
</dbReference>
<dbReference type="RefSeq" id="WP_120973586.1">
    <property type="nucleotide sequence ID" value="NZ_RBZM01000001.1"/>
</dbReference>
<dbReference type="SMART" id="SM00871">
    <property type="entry name" value="AraC_E_bind"/>
    <property type="match status" value="1"/>
</dbReference>
<sequence length="162" mass="18658">MSVFFEEKNSFTVIGKVGQGFAADSQSWIPPLWQEANNNFEEIRSLAKTDTEGNIVGIWGAMSDLSESFNRWTDQGKYLAGCEVLENSIAPIGWTKWIIPSYKFAVMKCSQSSYQEIFNYMINDYLPKNKYTIVGAIHEYYNPVETNGDLYLYFPIEKRENK</sequence>
<comment type="caution">
    <text evidence="2">The sequence shown here is derived from an EMBL/GenBank/DDBJ whole genome shotgun (WGS) entry which is preliminary data.</text>
</comment>
<dbReference type="Gene3D" id="3.20.80.10">
    <property type="entry name" value="Regulatory factor, effector binding domain"/>
    <property type="match status" value="1"/>
</dbReference>
<dbReference type="InterPro" id="IPR010499">
    <property type="entry name" value="AraC_E-bd"/>
</dbReference>
<evidence type="ECO:0000259" key="1">
    <source>
        <dbReference type="SMART" id="SM00871"/>
    </source>
</evidence>
<gene>
    <name evidence="2" type="ORF">D7Z26_00085</name>
</gene>
<protein>
    <submittedName>
        <fullName evidence="2">AraC family transcriptional regulator</fullName>
    </submittedName>
</protein>
<accession>A0A494Y5Q4</accession>
<keyword evidence="3" id="KW-1185">Reference proteome</keyword>
<reference evidence="2 3" key="1">
    <citation type="submission" date="2018-10" db="EMBL/GenBank/DDBJ databases">
        <title>Cohnella sp. M2MS4P-1, whole genome shotgun sequence.</title>
        <authorList>
            <person name="Tuo L."/>
        </authorList>
    </citation>
    <scope>NUCLEOTIDE SEQUENCE [LARGE SCALE GENOMIC DNA]</scope>
    <source>
        <strain evidence="2 3">M2MS4P-1</strain>
    </source>
</reference>
<dbReference type="OrthoDB" id="9787872at2"/>
<name>A0A494Y5Q4_9BACL</name>
<feature type="domain" description="AraC effector-binding" evidence="1">
    <location>
        <begin position="1"/>
        <end position="157"/>
    </location>
</feature>
<dbReference type="InterPro" id="IPR029441">
    <property type="entry name" value="Cass2"/>
</dbReference>
<dbReference type="EMBL" id="RBZM01000001">
    <property type="protein sequence ID" value="RKP57952.1"/>
    <property type="molecule type" value="Genomic_DNA"/>
</dbReference>
<dbReference type="Pfam" id="PF14526">
    <property type="entry name" value="Cass2"/>
    <property type="match status" value="1"/>
</dbReference>
<evidence type="ECO:0000313" key="2">
    <source>
        <dbReference type="EMBL" id="RKP57952.1"/>
    </source>
</evidence>
<dbReference type="SUPFAM" id="SSF55136">
    <property type="entry name" value="Probable bacterial effector-binding domain"/>
    <property type="match status" value="1"/>
</dbReference>